<dbReference type="PANTHER" id="PTHR46417:SF1">
    <property type="entry name" value="TRNA (GUANINE-N(1)-)-METHYLTRANSFERASE"/>
    <property type="match status" value="1"/>
</dbReference>
<reference evidence="19" key="1">
    <citation type="submission" date="2022-04" db="EMBL/GenBank/DDBJ databases">
        <title>Desulfatitalea alkaliphila sp. nov., a novel anaerobic sulfate-reducing bacterium isolated from terrestrial mud volcano, Taman Peninsula, Russia.</title>
        <authorList>
            <person name="Khomyakova M.A."/>
            <person name="Merkel A.Y."/>
            <person name="Slobodkin A.I."/>
        </authorList>
    </citation>
    <scope>NUCLEOTIDE SEQUENCE</scope>
    <source>
        <strain evidence="19">M08but</strain>
    </source>
</reference>
<evidence type="ECO:0000256" key="6">
    <source>
        <dbReference type="ARBA" id="ARBA00014679"/>
    </source>
</evidence>
<evidence type="ECO:0000256" key="15">
    <source>
        <dbReference type="HAMAP-Rule" id="MF_00605"/>
    </source>
</evidence>
<accession>A0AA41QYN2</accession>
<dbReference type="Gene3D" id="3.40.1280.10">
    <property type="match status" value="1"/>
</dbReference>
<keyword evidence="9 15" id="KW-0808">Transferase</keyword>
<dbReference type="PANTHER" id="PTHR46417">
    <property type="entry name" value="TRNA (GUANINE-N(1)-)-METHYLTRANSFERASE"/>
    <property type="match status" value="1"/>
</dbReference>
<dbReference type="InterPro" id="IPR023148">
    <property type="entry name" value="tRNA_m1G_MeTrfase_C_sf"/>
</dbReference>
<dbReference type="EMBL" id="JALJRB010000002">
    <property type="protein sequence ID" value="MCJ8499442.1"/>
    <property type="molecule type" value="Genomic_DNA"/>
</dbReference>
<dbReference type="NCBIfam" id="NF000648">
    <property type="entry name" value="PRK00026.1"/>
    <property type="match status" value="1"/>
</dbReference>
<comment type="subunit">
    <text evidence="4 15 17">Homodimer.</text>
</comment>
<keyword evidence="8 15" id="KW-0489">Methyltransferase</keyword>
<dbReference type="EC" id="2.1.1.228" evidence="5 15"/>
<proteinExistence type="inferred from homology"/>
<evidence type="ECO:0000256" key="10">
    <source>
        <dbReference type="ARBA" id="ARBA00022691"/>
    </source>
</evidence>
<dbReference type="InterPro" id="IPR029026">
    <property type="entry name" value="tRNA_m1G_MTases_N"/>
</dbReference>
<comment type="function">
    <text evidence="1 15 17">Specifically methylates guanosine-37 in various tRNAs.</text>
</comment>
<evidence type="ECO:0000313" key="19">
    <source>
        <dbReference type="EMBL" id="MCJ8499442.1"/>
    </source>
</evidence>
<evidence type="ECO:0000256" key="2">
    <source>
        <dbReference type="ARBA" id="ARBA00004496"/>
    </source>
</evidence>
<dbReference type="PIRSF" id="PIRSF000386">
    <property type="entry name" value="tRNA_mtase"/>
    <property type="match status" value="1"/>
</dbReference>
<dbReference type="GO" id="GO:0002939">
    <property type="term" value="P:tRNA N1-guanine methylation"/>
    <property type="evidence" value="ECO:0007669"/>
    <property type="project" value="TreeGrafter"/>
</dbReference>
<dbReference type="HAMAP" id="MF_00605">
    <property type="entry name" value="TrmD"/>
    <property type="match status" value="1"/>
</dbReference>
<evidence type="ECO:0000256" key="9">
    <source>
        <dbReference type="ARBA" id="ARBA00022679"/>
    </source>
</evidence>
<evidence type="ECO:0000256" key="8">
    <source>
        <dbReference type="ARBA" id="ARBA00022603"/>
    </source>
</evidence>
<keyword evidence="7 15" id="KW-0963">Cytoplasm</keyword>
<dbReference type="NCBIfam" id="TIGR00088">
    <property type="entry name" value="trmD"/>
    <property type="match status" value="1"/>
</dbReference>
<comment type="catalytic activity">
    <reaction evidence="14 15 17">
        <text>guanosine(37) in tRNA + S-adenosyl-L-methionine = N(1)-methylguanosine(37) in tRNA + S-adenosyl-L-homocysteine + H(+)</text>
        <dbReference type="Rhea" id="RHEA:36899"/>
        <dbReference type="Rhea" id="RHEA-COMP:10145"/>
        <dbReference type="Rhea" id="RHEA-COMP:10147"/>
        <dbReference type="ChEBI" id="CHEBI:15378"/>
        <dbReference type="ChEBI" id="CHEBI:57856"/>
        <dbReference type="ChEBI" id="CHEBI:59789"/>
        <dbReference type="ChEBI" id="CHEBI:73542"/>
        <dbReference type="ChEBI" id="CHEBI:74269"/>
        <dbReference type="EC" id="2.1.1.228"/>
    </reaction>
</comment>
<evidence type="ECO:0000313" key="20">
    <source>
        <dbReference type="Proteomes" id="UP001165427"/>
    </source>
</evidence>
<dbReference type="InterPro" id="IPR029028">
    <property type="entry name" value="Alpha/beta_knot_MTases"/>
</dbReference>
<sequence>MQFVVLTLFPELIQAFWDNGILRRAIAGGAITTEAIAIRDHAAGRHRVTDDRPYGGGCGMVMKPEPLAGALRAARVKAPEALTVLLSPQGAPFDQDMAGRLAQQAGLILVCGRYEGIDERISEQFIELELSIGDVVLTGGEVAAMAVMDAVTRLLPGVLGNEVSAEQDSFRHQRLDHAHYTRPPVFEGREVPEVLLSGHHDRIARWRQADALWRTLVKRPDLLYKGPPSDEETALLGAWYREIQRIIRARGGGGLDTPPGGG</sequence>
<gene>
    <name evidence="15 19" type="primary">trmD</name>
    <name evidence="19" type="ORF">MRX98_02560</name>
</gene>
<evidence type="ECO:0000256" key="11">
    <source>
        <dbReference type="ARBA" id="ARBA00022694"/>
    </source>
</evidence>
<evidence type="ECO:0000256" key="3">
    <source>
        <dbReference type="ARBA" id="ARBA00007630"/>
    </source>
</evidence>
<evidence type="ECO:0000256" key="16">
    <source>
        <dbReference type="PIRSR" id="PIRSR000386-1"/>
    </source>
</evidence>
<dbReference type="SUPFAM" id="SSF75217">
    <property type="entry name" value="alpha/beta knot"/>
    <property type="match status" value="1"/>
</dbReference>
<dbReference type="FunFam" id="3.40.1280.10:FF:000001">
    <property type="entry name" value="tRNA (guanine-N(1)-)-methyltransferase"/>
    <property type="match status" value="1"/>
</dbReference>
<evidence type="ECO:0000256" key="1">
    <source>
        <dbReference type="ARBA" id="ARBA00002634"/>
    </source>
</evidence>
<dbReference type="GO" id="GO:0005829">
    <property type="term" value="C:cytosol"/>
    <property type="evidence" value="ECO:0007669"/>
    <property type="project" value="TreeGrafter"/>
</dbReference>
<feature type="domain" description="tRNA methyltransferase TRMD/TRM10-type" evidence="18">
    <location>
        <begin position="1"/>
        <end position="223"/>
    </location>
</feature>
<evidence type="ECO:0000256" key="12">
    <source>
        <dbReference type="ARBA" id="ARBA00029736"/>
    </source>
</evidence>
<dbReference type="RefSeq" id="WP_246902763.1">
    <property type="nucleotide sequence ID" value="NZ_JALJRB010000002.1"/>
</dbReference>
<comment type="similarity">
    <text evidence="3 15 17">Belongs to the RNA methyltransferase TrmD family.</text>
</comment>
<evidence type="ECO:0000256" key="13">
    <source>
        <dbReference type="ARBA" id="ARBA00033392"/>
    </source>
</evidence>
<evidence type="ECO:0000256" key="5">
    <source>
        <dbReference type="ARBA" id="ARBA00012807"/>
    </source>
</evidence>
<comment type="caution">
    <text evidence="15">Lacks conserved residue(s) required for the propagation of feature annotation.</text>
</comment>
<dbReference type="CDD" id="cd18080">
    <property type="entry name" value="TrmD-like"/>
    <property type="match status" value="1"/>
</dbReference>
<evidence type="ECO:0000256" key="17">
    <source>
        <dbReference type="RuleBase" id="RU003464"/>
    </source>
</evidence>
<dbReference type="GO" id="GO:0052906">
    <property type="term" value="F:tRNA (guanine(37)-N1)-methyltransferase activity"/>
    <property type="evidence" value="ECO:0007669"/>
    <property type="project" value="UniProtKB-UniRule"/>
</dbReference>
<dbReference type="InterPro" id="IPR016009">
    <property type="entry name" value="tRNA_MeTrfase_TRMD/TRM10"/>
</dbReference>
<keyword evidence="11 15" id="KW-0819">tRNA processing</keyword>
<evidence type="ECO:0000259" key="18">
    <source>
        <dbReference type="Pfam" id="PF01746"/>
    </source>
</evidence>
<comment type="caution">
    <text evidence="19">The sequence shown here is derived from an EMBL/GenBank/DDBJ whole genome shotgun (WGS) entry which is preliminary data.</text>
</comment>
<dbReference type="AlphaFoldDB" id="A0AA41QYN2"/>
<comment type="subcellular location">
    <subcellularLocation>
        <location evidence="2 15 17">Cytoplasm</location>
    </subcellularLocation>
</comment>
<evidence type="ECO:0000256" key="4">
    <source>
        <dbReference type="ARBA" id="ARBA00011738"/>
    </source>
</evidence>
<evidence type="ECO:0000256" key="7">
    <source>
        <dbReference type="ARBA" id="ARBA00022490"/>
    </source>
</evidence>
<dbReference type="InterPro" id="IPR002649">
    <property type="entry name" value="tRNA_m1G_MeTrfase_TrmD"/>
</dbReference>
<keyword evidence="20" id="KW-1185">Reference proteome</keyword>
<name>A0AA41QYN2_9BACT</name>
<keyword evidence="10 15" id="KW-0949">S-adenosyl-L-methionine</keyword>
<dbReference type="Pfam" id="PF01746">
    <property type="entry name" value="tRNA_m1G_MT"/>
    <property type="match status" value="1"/>
</dbReference>
<feature type="binding site" evidence="15 16">
    <location>
        <position position="112"/>
    </location>
    <ligand>
        <name>S-adenosyl-L-methionine</name>
        <dbReference type="ChEBI" id="CHEBI:59789"/>
    </ligand>
</feature>
<protein>
    <recommendedName>
        <fullName evidence="6 15">tRNA (guanine-N(1)-)-methyltransferase</fullName>
        <ecNumber evidence="5 15">2.1.1.228</ecNumber>
    </recommendedName>
    <alternativeName>
        <fullName evidence="12 15">M1G-methyltransferase</fullName>
    </alternativeName>
    <alternativeName>
        <fullName evidence="13 15">tRNA [GM37] methyltransferase</fullName>
    </alternativeName>
</protein>
<evidence type="ECO:0000256" key="14">
    <source>
        <dbReference type="ARBA" id="ARBA00047783"/>
    </source>
</evidence>
<dbReference type="Proteomes" id="UP001165427">
    <property type="component" value="Unassembled WGS sequence"/>
</dbReference>
<dbReference type="Gene3D" id="1.10.1270.20">
    <property type="entry name" value="tRNA(m1g37)methyltransferase, domain 2"/>
    <property type="match status" value="1"/>
</dbReference>
<organism evidence="19 20">
    <name type="scientific">Desulfatitalea alkaliphila</name>
    <dbReference type="NCBI Taxonomy" id="2929485"/>
    <lineage>
        <taxon>Bacteria</taxon>
        <taxon>Pseudomonadati</taxon>
        <taxon>Thermodesulfobacteriota</taxon>
        <taxon>Desulfobacteria</taxon>
        <taxon>Desulfobacterales</taxon>
        <taxon>Desulfosarcinaceae</taxon>
        <taxon>Desulfatitalea</taxon>
    </lineage>
</organism>